<keyword evidence="1" id="KW-0488">Methylation</keyword>
<organism evidence="6 7">
    <name type="scientific">Herminiimonas contaminans</name>
    <dbReference type="NCBI Taxonomy" id="1111140"/>
    <lineage>
        <taxon>Bacteria</taxon>
        <taxon>Pseudomonadati</taxon>
        <taxon>Pseudomonadota</taxon>
        <taxon>Betaproteobacteria</taxon>
        <taxon>Burkholderiales</taxon>
        <taxon>Oxalobacteraceae</taxon>
        <taxon>Herminiimonas</taxon>
    </lineage>
</organism>
<dbReference type="PANTHER" id="PTHR43531">
    <property type="entry name" value="PROTEIN ICFG"/>
    <property type="match status" value="1"/>
</dbReference>
<evidence type="ECO:0000256" key="2">
    <source>
        <dbReference type="ARBA" id="ARBA00029447"/>
    </source>
</evidence>
<evidence type="ECO:0000256" key="4">
    <source>
        <dbReference type="SAM" id="Phobius"/>
    </source>
</evidence>
<keyword evidence="4" id="KW-0472">Membrane</keyword>
<feature type="domain" description="Methyl-accepting transducer" evidence="5">
    <location>
        <begin position="203"/>
        <end position="432"/>
    </location>
</feature>
<comment type="similarity">
    <text evidence="2">Belongs to the methyl-accepting chemotaxis (MCP) protein family.</text>
</comment>
<evidence type="ECO:0000313" key="6">
    <source>
        <dbReference type="EMBL" id="MBF8179113.1"/>
    </source>
</evidence>
<evidence type="ECO:0000256" key="1">
    <source>
        <dbReference type="ARBA" id="ARBA00022481"/>
    </source>
</evidence>
<comment type="caution">
    <text evidence="6">The sequence shown here is derived from an EMBL/GenBank/DDBJ whole genome shotgun (WGS) entry which is preliminary data.</text>
</comment>
<dbReference type="PRINTS" id="PR00260">
    <property type="entry name" value="CHEMTRNSDUCR"/>
</dbReference>
<proteinExistence type="inferred from homology"/>
<dbReference type="SMART" id="SM00283">
    <property type="entry name" value="MA"/>
    <property type="match status" value="1"/>
</dbReference>
<accession>A0ABS0EZ17</accession>
<evidence type="ECO:0000259" key="5">
    <source>
        <dbReference type="PROSITE" id="PS50111"/>
    </source>
</evidence>
<feature type="transmembrane region" description="Helical" evidence="4">
    <location>
        <begin position="118"/>
        <end position="139"/>
    </location>
</feature>
<sequence>MDVHSVGFLENWGFGDFQCLKSNPNEPQQPIETSQLDQAVASKALLTTIAKERASYVESFTLVEKMVEQGNTAGASSELILRTIPILAALQAPITALSEQQTQTTIARGAEVKHIIKAAYFMLAVISSIAIGIAAVIALSISRSLTRQLGGEPEYVACIARAVASGDLTMNVQTKESDKSSLLFSMKEMCYRLSCNIGRVQGGTDTIATASSQIAAGNLDLSSRTEQQASALEETASSMEQLSSTVKQNAAHAKQANTLAISASDVAIRGGAVVAQVVETMGSINDSAKKIVDIIDVIDGIAFQTNILALNAAVEAARAGEQGRGFAVVASEVRNLAQRSASAAKEIKLLIDDSVEKVETGSRLVDQAGATMEEIVASVRRVTDIMSEITTASMEQESGIQQINQAINEMDSVTQQNAALVEQAAGAAAALQDQAAALMEVVHVFKLDQAFARRGVESNPDSFLLLSTETGPTRALVPGRH</sequence>
<dbReference type="InterPro" id="IPR004090">
    <property type="entry name" value="Chemotax_Me-accpt_rcpt"/>
</dbReference>
<protein>
    <submittedName>
        <fullName evidence="6">Methyl-accepting chemotaxis protein</fullName>
    </submittedName>
</protein>
<evidence type="ECO:0000256" key="3">
    <source>
        <dbReference type="PROSITE-ProRule" id="PRU00284"/>
    </source>
</evidence>
<dbReference type="SUPFAM" id="SSF58104">
    <property type="entry name" value="Methyl-accepting chemotaxis protein (MCP) signaling domain"/>
    <property type="match status" value="1"/>
</dbReference>
<dbReference type="CDD" id="cd11386">
    <property type="entry name" value="MCP_signal"/>
    <property type="match status" value="1"/>
</dbReference>
<dbReference type="Pfam" id="PF00015">
    <property type="entry name" value="MCPsignal"/>
    <property type="match status" value="1"/>
</dbReference>
<evidence type="ECO:0000313" key="7">
    <source>
        <dbReference type="Proteomes" id="UP000657372"/>
    </source>
</evidence>
<name>A0ABS0EZ17_9BURK</name>
<keyword evidence="4" id="KW-0812">Transmembrane</keyword>
<dbReference type="InterPro" id="IPR004089">
    <property type="entry name" value="MCPsignal_dom"/>
</dbReference>
<dbReference type="Proteomes" id="UP000657372">
    <property type="component" value="Unassembled WGS sequence"/>
</dbReference>
<keyword evidence="4" id="KW-1133">Transmembrane helix</keyword>
<keyword evidence="7" id="KW-1185">Reference proteome</keyword>
<keyword evidence="3" id="KW-0807">Transducer</keyword>
<reference evidence="6 7" key="1">
    <citation type="submission" date="2020-11" db="EMBL/GenBank/DDBJ databases">
        <title>WGS of Herminiimonas contaminans strain Marseille-Q4544 isolated from planarians Schmidtea mediterranea.</title>
        <authorList>
            <person name="Kangale L."/>
        </authorList>
    </citation>
    <scope>NUCLEOTIDE SEQUENCE [LARGE SCALE GENOMIC DNA]</scope>
    <source>
        <strain evidence="6 7">Marseille-Q4544</strain>
    </source>
</reference>
<dbReference type="Gene3D" id="1.10.287.950">
    <property type="entry name" value="Methyl-accepting chemotaxis protein"/>
    <property type="match status" value="1"/>
</dbReference>
<dbReference type="RefSeq" id="WP_195876229.1">
    <property type="nucleotide sequence ID" value="NZ_JADOEL010000015.1"/>
</dbReference>
<dbReference type="PROSITE" id="PS50111">
    <property type="entry name" value="CHEMOTAXIS_TRANSDUC_2"/>
    <property type="match status" value="1"/>
</dbReference>
<gene>
    <name evidence="6" type="ORF">IXC47_15620</name>
</gene>
<dbReference type="EMBL" id="JADOEL010000015">
    <property type="protein sequence ID" value="MBF8179113.1"/>
    <property type="molecule type" value="Genomic_DNA"/>
</dbReference>
<dbReference type="InterPro" id="IPR051310">
    <property type="entry name" value="MCP_chemotaxis"/>
</dbReference>
<dbReference type="PANTHER" id="PTHR43531:SF14">
    <property type="entry name" value="METHYL-ACCEPTING CHEMOTAXIS PROTEIN I-RELATED"/>
    <property type="match status" value="1"/>
</dbReference>